<evidence type="ECO:0000256" key="1">
    <source>
        <dbReference type="ARBA" id="ARBA00022649"/>
    </source>
</evidence>
<evidence type="ECO:0000256" key="2">
    <source>
        <dbReference type="ARBA" id="ARBA00022722"/>
    </source>
</evidence>
<dbReference type="PANTHER" id="PTHR42740:SF2">
    <property type="entry name" value="RIBONUCLEASE VAPC1"/>
    <property type="match status" value="1"/>
</dbReference>
<dbReference type="InterPro" id="IPR051749">
    <property type="entry name" value="PINc/VapC_TA_RNase"/>
</dbReference>
<dbReference type="AlphaFoldDB" id="A0A218P8G5"/>
<dbReference type="SUPFAM" id="SSF88723">
    <property type="entry name" value="PIN domain-like"/>
    <property type="match status" value="1"/>
</dbReference>
<evidence type="ECO:0000256" key="5">
    <source>
        <dbReference type="ARBA" id="ARBA00022842"/>
    </source>
</evidence>
<sequence length="163" mass="18317">MKMPKRIILDSSALLRMHTKRNKDLLELALMRFEILVPQISVYEYLFTKACLGKNPDHVMAVLKELYHIVPPDDEIIIKSAIITKNLLKSRTKMATSDILVGVTAIVKNALLITDIPEHYNPLKKYGLDVISTEKFIGELEQLALGLSKDSSEAISKQLSEGI</sequence>
<organism evidence="6 7">
    <name type="scientific">Thermococcus pacificus</name>
    <dbReference type="NCBI Taxonomy" id="71998"/>
    <lineage>
        <taxon>Archaea</taxon>
        <taxon>Methanobacteriati</taxon>
        <taxon>Methanobacteriota</taxon>
        <taxon>Thermococci</taxon>
        <taxon>Thermococcales</taxon>
        <taxon>Thermococcaceae</taxon>
        <taxon>Thermococcus</taxon>
    </lineage>
</organism>
<dbReference type="GO" id="GO:0046872">
    <property type="term" value="F:metal ion binding"/>
    <property type="evidence" value="ECO:0007669"/>
    <property type="project" value="UniProtKB-KW"/>
</dbReference>
<keyword evidence="1" id="KW-1277">Toxin-antitoxin system</keyword>
<dbReference type="Proteomes" id="UP000197418">
    <property type="component" value="Chromosome"/>
</dbReference>
<dbReference type="GeneID" id="33316001"/>
<dbReference type="EMBL" id="CP015102">
    <property type="protein sequence ID" value="ASJ07085.1"/>
    <property type="molecule type" value="Genomic_DNA"/>
</dbReference>
<dbReference type="PANTHER" id="PTHR42740">
    <property type="entry name" value="RIBONUCLEASE VAPC3"/>
    <property type="match status" value="1"/>
</dbReference>
<evidence type="ECO:0000313" key="6">
    <source>
        <dbReference type="EMBL" id="ASJ07085.1"/>
    </source>
</evidence>
<evidence type="ECO:0000256" key="3">
    <source>
        <dbReference type="ARBA" id="ARBA00022723"/>
    </source>
</evidence>
<keyword evidence="5" id="KW-0460">Magnesium</keyword>
<dbReference type="KEGG" id="tpaf:A3L08_06990"/>
<evidence type="ECO:0000313" key="7">
    <source>
        <dbReference type="Proteomes" id="UP000197418"/>
    </source>
</evidence>
<accession>A0A218P8G5</accession>
<name>A0A218P8G5_9EURY</name>
<keyword evidence="3" id="KW-0479">Metal-binding</keyword>
<dbReference type="InterPro" id="IPR029060">
    <property type="entry name" value="PIN-like_dom_sf"/>
</dbReference>
<evidence type="ECO:0000256" key="4">
    <source>
        <dbReference type="ARBA" id="ARBA00022801"/>
    </source>
</evidence>
<dbReference type="OrthoDB" id="85585at2157"/>
<evidence type="ECO:0008006" key="8">
    <source>
        <dbReference type="Google" id="ProtNLM"/>
    </source>
</evidence>
<keyword evidence="7" id="KW-1185">Reference proteome</keyword>
<keyword evidence="4" id="KW-0378">Hydrolase</keyword>
<reference evidence="6 7" key="1">
    <citation type="submission" date="2016-04" db="EMBL/GenBank/DDBJ databases">
        <title>Complete genome sequence of Thermococcus pacificus type strain P4.</title>
        <authorList>
            <person name="Oger P.M."/>
        </authorList>
    </citation>
    <scope>NUCLEOTIDE SEQUENCE [LARGE SCALE GENOMIC DNA]</scope>
    <source>
        <strain evidence="6 7">P-4</strain>
    </source>
</reference>
<gene>
    <name evidence="6" type="ORF">A3L08_06990</name>
</gene>
<protein>
    <recommendedName>
        <fullName evidence="8">PIN domain-containing protein</fullName>
    </recommendedName>
</protein>
<keyword evidence="2" id="KW-0540">Nuclease</keyword>
<proteinExistence type="predicted"/>
<dbReference type="CDD" id="cd18730">
    <property type="entry name" value="PIN_PH0500-like"/>
    <property type="match status" value="1"/>
</dbReference>
<dbReference type="GO" id="GO:0004540">
    <property type="term" value="F:RNA nuclease activity"/>
    <property type="evidence" value="ECO:0007669"/>
    <property type="project" value="TreeGrafter"/>
</dbReference>
<dbReference type="RefSeq" id="WP_088854335.1">
    <property type="nucleotide sequence ID" value="NZ_CP015102.1"/>
</dbReference>
<dbReference type="GO" id="GO:0016787">
    <property type="term" value="F:hydrolase activity"/>
    <property type="evidence" value="ECO:0007669"/>
    <property type="project" value="UniProtKB-KW"/>
</dbReference>
<dbReference type="Gene3D" id="3.40.50.1010">
    <property type="entry name" value="5'-nuclease"/>
    <property type="match status" value="1"/>
</dbReference>